<evidence type="ECO:0000256" key="4">
    <source>
        <dbReference type="ARBA" id="ARBA00022741"/>
    </source>
</evidence>
<keyword evidence="8" id="KW-1185">Reference proteome</keyword>
<dbReference type="PROSITE" id="PS50893">
    <property type="entry name" value="ABC_TRANSPORTER_2"/>
    <property type="match status" value="1"/>
</dbReference>
<dbReference type="InterPro" id="IPR027417">
    <property type="entry name" value="P-loop_NTPase"/>
</dbReference>
<dbReference type="SUPFAM" id="SSF52540">
    <property type="entry name" value="P-loop containing nucleoside triphosphate hydrolases"/>
    <property type="match status" value="1"/>
</dbReference>
<proteinExistence type="inferred from homology"/>
<evidence type="ECO:0000313" key="8">
    <source>
        <dbReference type="Proteomes" id="UP000620670"/>
    </source>
</evidence>
<evidence type="ECO:0000256" key="2">
    <source>
        <dbReference type="ARBA" id="ARBA00022448"/>
    </source>
</evidence>
<comment type="similarity">
    <text evidence="1">Belongs to the ABC transporter superfamily.</text>
</comment>
<dbReference type="PANTHER" id="PTHR42711:SF5">
    <property type="entry name" value="ABC TRANSPORTER ATP-BINDING PROTEIN NATA"/>
    <property type="match status" value="1"/>
</dbReference>
<keyword evidence="2" id="KW-0813">Transport</keyword>
<organism evidence="7 8">
    <name type="scientific">Microvirga splendida</name>
    <dbReference type="NCBI Taxonomy" id="2795727"/>
    <lineage>
        <taxon>Bacteria</taxon>
        <taxon>Pseudomonadati</taxon>
        <taxon>Pseudomonadota</taxon>
        <taxon>Alphaproteobacteria</taxon>
        <taxon>Hyphomicrobiales</taxon>
        <taxon>Methylobacteriaceae</taxon>
        <taxon>Microvirga</taxon>
    </lineage>
</organism>
<dbReference type="Gene3D" id="3.40.50.300">
    <property type="entry name" value="P-loop containing nucleotide triphosphate hydrolases"/>
    <property type="match status" value="1"/>
</dbReference>
<evidence type="ECO:0000256" key="1">
    <source>
        <dbReference type="ARBA" id="ARBA00005417"/>
    </source>
</evidence>
<dbReference type="SMART" id="SM00382">
    <property type="entry name" value="AAA"/>
    <property type="match status" value="1"/>
</dbReference>
<dbReference type="InterPro" id="IPR003593">
    <property type="entry name" value="AAA+_ATPase"/>
</dbReference>
<gene>
    <name evidence="7" type="ORF">JAO75_11635</name>
</gene>
<sequence>MEAAIPARPILSSIQEPAAARRGPPIARLDGVHVGLGERKVLQGLSLSLYQGEIFALLGRNGTGKTTLMRLLTGQLRPSSGDVRVFGGDPARDAAPRRMTGLVPQDIALYPRLTVRENLEVMAGMAGLPRREIPSRVAEAMVLVQVEDRQRDLIDHLSGGYKRRANIAAALLTRPRLLLLDEPTAGVDVDARLALHRTLRRLREEGTSVLLTTHDLDEARGLADRIGILACGRMAEEGPVGDILRRMFGDRREVVATLSREPDDVVKGSLERLGLAPTANPLEWTAWSTGLESFSSLPAALRRYGIDLHEIRLREPGLEHVLAHVEGAGS</sequence>
<keyword evidence="4" id="KW-0547">Nucleotide-binding</keyword>
<name>A0ABS0Y184_9HYPH</name>
<feature type="domain" description="ABC transporter" evidence="6">
    <location>
        <begin position="27"/>
        <end position="256"/>
    </location>
</feature>
<dbReference type="EMBL" id="JAELXT010000010">
    <property type="protein sequence ID" value="MBJ6126054.1"/>
    <property type="molecule type" value="Genomic_DNA"/>
</dbReference>
<dbReference type="GO" id="GO:0005524">
    <property type="term" value="F:ATP binding"/>
    <property type="evidence" value="ECO:0007669"/>
    <property type="project" value="UniProtKB-KW"/>
</dbReference>
<keyword evidence="3" id="KW-0536">Nodulation</keyword>
<reference evidence="8" key="1">
    <citation type="submission" date="2020-12" db="EMBL/GenBank/DDBJ databases">
        <title>Hymenobacter sp.</title>
        <authorList>
            <person name="Kim M.K."/>
        </authorList>
    </citation>
    <scope>NUCLEOTIDE SEQUENCE [LARGE SCALE GENOMIC DNA]</scope>
    <source>
        <strain evidence="8">BT325</strain>
    </source>
</reference>
<protein>
    <submittedName>
        <fullName evidence="7">ATP-binding cassette domain-containing protein</fullName>
    </submittedName>
</protein>
<evidence type="ECO:0000256" key="3">
    <source>
        <dbReference type="ARBA" id="ARBA00022458"/>
    </source>
</evidence>
<keyword evidence="5 7" id="KW-0067">ATP-binding</keyword>
<dbReference type="Pfam" id="PF00005">
    <property type="entry name" value="ABC_tran"/>
    <property type="match status" value="1"/>
</dbReference>
<dbReference type="RefSeq" id="WP_199049308.1">
    <property type="nucleotide sequence ID" value="NZ_JAELXT010000010.1"/>
</dbReference>
<accession>A0ABS0Y184</accession>
<dbReference type="InterPro" id="IPR050763">
    <property type="entry name" value="ABC_transporter_ATP-binding"/>
</dbReference>
<dbReference type="Proteomes" id="UP000620670">
    <property type="component" value="Unassembled WGS sequence"/>
</dbReference>
<comment type="caution">
    <text evidence="7">The sequence shown here is derived from an EMBL/GenBank/DDBJ whole genome shotgun (WGS) entry which is preliminary data.</text>
</comment>
<dbReference type="PANTHER" id="PTHR42711">
    <property type="entry name" value="ABC TRANSPORTER ATP-BINDING PROTEIN"/>
    <property type="match status" value="1"/>
</dbReference>
<evidence type="ECO:0000256" key="5">
    <source>
        <dbReference type="ARBA" id="ARBA00022840"/>
    </source>
</evidence>
<evidence type="ECO:0000313" key="7">
    <source>
        <dbReference type="EMBL" id="MBJ6126054.1"/>
    </source>
</evidence>
<dbReference type="InterPro" id="IPR003439">
    <property type="entry name" value="ABC_transporter-like_ATP-bd"/>
</dbReference>
<evidence type="ECO:0000259" key="6">
    <source>
        <dbReference type="PROSITE" id="PS50893"/>
    </source>
</evidence>